<dbReference type="GO" id="GO:0016887">
    <property type="term" value="F:ATP hydrolysis activity"/>
    <property type="evidence" value="ECO:0007669"/>
    <property type="project" value="InterPro"/>
</dbReference>
<dbReference type="InterPro" id="IPR003593">
    <property type="entry name" value="AAA+_ATPase"/>
</dbReference>
<feature type="domain" description="AAA+ ATPase" evidence="2">
    <location>
        <begin position="42"/>
        <end position="233"/>
    </location>
</feature>
<protein>
    <submittedName>
        <fullName evidence="3">Type II secretory pathway, component ExeA (Predicted ATPase)</fullName>
    </submittedName>
</protein>
<proteinExistence type="predicted"/>
<organism evidence="3 4">
    <name type="scientific">Marinobacter daqiaonensis</name>
    <dbReference type="NCBI Taxonomy" id="650891"/>
    <lineage>
        <taxon>Bacteria</taxon>
        <taxon>Pseudomonadati</taxon>
        <taxon>Pseudomonadota</taxon>
        <taxon>Gammaproteobacteria</taxon>
        <taxon>Pseudomonadales</taxon>
        <taxon>Marinobacteraceae</taxon>
        <taxon>Marinobacter</taxon>
    </lineage>
</organism>
<reference evidence="3 4" key="1">
    <citation type="submission" date="2016-10" db="EMBL/GenBank/DDBJ databases">
        <authorList>
            <person name="de Groot N.N."/>
        </authorList>
    </citation>
    <scope>NUCLEOTIDE SEQUENCE [LARGE SCALE GENOMIC DNA]</scope>
    <source>
        <strain evidence="3 4">CGMCC 1.9167</strain>
    </source>
</reference>
<dbReference type="Proteomes" id="UP000198644">
    <property type="component" value="Unassembled WGS sequence"/>
</dbReference>
<dbReference type="AlphaFoldDB" id="A0A1I6HX83"/>
<dbReference type="PANTHER" id="PTHR35894:SF1">
    <property type="entry name" value="PHOSPHORIBULOKINASE _ URIDINE KINASE FAMILY"/>
    <property type="match status" value="1"/>
</dbReference>
<keyword evidence="4" id="KW-1185">Reference proteome</keyword>
<accession>A0A1I6HX83</accession>
<name>A0A1I6HX83_9GAMM</name>
<gene>
    <name evidence="3" type="ORF">SAMN05216203_1625</name>
</gene>
<evidence type="ECO:0000256" key="1">
    <source>
        <dbReference type="SAM" id="MobiDB-lite"/>
    </source>
</evidence>
<dbReference type="SUPFAM" id="SSF52540">
    <property type="entry name" value="P-loop containing nucleoside triphosphate hydrolases"/>
    <property type="match status" value="1"/>
</dbReference>
<dbReference type="EMBL" id="FOYW01000001">
    <property type="protein sequence ID" value="SFR59008.1"/>
    <property type="molecule type" value="Genomic_DNA"/>
</dbReference>
<dbReference type="InterPro" id="IPR027417">
    <property type="entry name" value="P-loop_NTPase"/>
</dbReference>
<evidence type="ECO:0000259" key="2">
    <source>
        <dbReference type="SMART" id="SM00382"/>
    </source>
</evidence>
<dbReference type="PANTHER" id="PTHR35894">
    <property type="entry name" value="GENERAL SECRETION PATHWAY PROTEIN A-RELATED"/>
    <property type="match status" value="1"/>
</dbReference>
<dbReference type="InterPro" id="IPR049945">
    <property type="entry name" value="AAA_22"/>
</dbReference>
<dbReference type="SMART" id="SM00382">
    <property type="entry name" value="AAA"/>
    <property type="match status" value="1"/>
</dbReference>
<dbReference type="InterPro" id="IPR052026">
    <property type="entry name" value="ExeA_AAA_ATPase_DNA-bind"/>
</dbReference>
<feature type="compositionally biased region" description="Polar residues" evidence="1">
    <location>
        <begin position="277"/>
        <end position="303"/>
    </location>
</feature>
<dbReference type="OrthoDB" id="9780149at2"/>
<dbReference type="STRING" id="650891.SAMN05216203_1625"/>
<feature type="region of interest" description="Disordered" evidence="1">
    <location>
        <begin position="321"/>
        <end position="350"/>
    </location>
</feature>
<evidence type="ECO:0000313" key="4">
    <source>
        <dbReference type="Proteomes" id="UP000198644"/>
    </source>
</evidence>
<dbReference type="Pfam" id="PF13401">
    <property type="entry name" value="AAA_22"/>
    <property type="match status" value="1"/>
</dbReference>
<feature type="region of interest" description="Disordered" evidence="1">
    <location>
        <begin position="265"/>
        <end position="303"/>
    </location>
</feature>
<dbReference type="Gene3D" id="3.40.50.300">
    <property type="entry name" value="P-loop containing nucleotide triphosphate hydrolases"/>
    <property type="match status" value="1"/>
</dbReference>
<evidence type="ECO:0000313" key="3">
    <source>
        <dbReference type="EMBL" id="SFR59008.1"/>
    </source>
</evidence>
<sequence>MYLEHFSLRRHPFRMTPEDDFVYMSQQHSRAFVYMNSAIWSPEGFVVISGEIGSGKTTLLKKTIRSLDGNLKLLHVSYTNLKSEDFFRLLVHQAGIKVETDSKVTMLFAIMDYLQMMADRGTPVVLAVDEAQNLSKENLEDIRMLAGLEGLGGPAMRVILLGQPELKEHIQKIQQLAQRVKLFFHLEGLSLKETGEYIDYRLLVAGHKGAPLFDEAMVKDIFTMSHGIPRVINKLCDGLMMCAFAEERHVLNRRDLEEIRKDLLGDYQEGGAPNKPTIPTSTSSSDFEVSTPPTSSFEGGELSSTLSRIADALEGIDRKIGMLLHDKTGTPPPQDSGNVKPLSPGRHRNN</sequence>